<dbReference type="PROSITE" id="PS01015">
    <property type="entry name" value="RIBOSOMAL_L19"/>
    <property type="match status" value="1"/>
</dbReference>
<evidence type="ECO:0000313" key="7">
    <source>
        <dbReference type="EMBL" id="HHF08180.1"/>
    </source>
</evidence>
<accession>A0A7C5DUI0</accession>
<dbReference type="PANTHER" id="PTHR15680:SF9">
    <property type="entry name" value="LARGE RIBOSOMAL SUBUNIT PROTEIN BL19M"/>
    <property type="match status" value="1"/>
</dbReference>
<sequence length="115" mass="13245">MDQYIRAIESEFVKKDLPEIRPGDTIRVYVKVREGNKERTQAFEGVVIKIRGGGVNKTFTVRRVGAAGIGVERIFPFASPAVEKITVLRKGKVRRAKLYYIRDIRGKIRIKQRRD</sequence>
<name>A0A7C5DUI0_9BACT</name>
<dbReference type="InterPro" id="IPR018257">
    <property type="entry name" value="Ribosomal_bL19_CS"/>
</dbReference>
<dbReference type="Gene3D" id="2.30.30.790">
    <property type="match status" value="1"/>
</dbReference>
<dbReference type="InterPro" id="IPR001857">
    <property type="entry name" value="Ribosomal_bL19"/>
</dbReference>
<dbReference type="EMBL" id="DRTH01000006">
    <property type="protein sequence ID" value="HHF08180.1"/>
    <property type="molecule type" value="Genomic_DNA"/>
</dbReference>
<dbReference type="FunFam" id="2.30.30.790:FF:000001">
    <property type="entry name" value="50S ribosomal protein L19"/>
    <property type="match status" value="1"/>
</dbReference>
<comment type="caution">
    <text evidence="7">The sequence shown here is derived from an EMBL/GenBank/DDBJ whole genome shotgun (WGS) entry which is preliminary data.</text>
</comment>
<evidence type="ECO:0000256" key="3">
    <source>
        <dbReference type="ARBA" id="ARBA00023274"/>
    </source>
</evidence>
<dbReference type="GO" id="GO:0006412">
    <property type="term" value="P:translation"/>
    <property type="evidence" value="ECO:0007669"/>
    <property type="project" value="UniProtKB-UniRule"/>
</dbReference>
<dbReference type="NCBIfam" id="TIGR01024">
    <property type="entry name" value="rplS_bact"/>
    <property type="match status" value="1"/>
</dbReference>
<dbReference type="GO" id="GO:0022625">
    <property type="term" value="C:cytosolic large ribosomal subunit"/>
    <property type="evidence" value="ECO:0007669"/>
    <property type="project" value="TreeGrafter"/>
</dbReference>
<dbReference type="PANTHER" id="PTHR15680">
    <property type="entry name" value="RIBOSOMAL PROTEIN L19"/>
    <property type="match status" value="1"/>
</dbReference>
<organism evidence="7">
    <name type="scientific">Kosmotoga arenicorallina</name>
    <dbReference type="NCBI Taxonomy" id="688066"/>
    <lineage>
        <taxon>Bacteria</taxon>
        <taxon>Thermotogati</taxon>
        <taxon>Thermotogota</taxon>
        <taxon>Thermotogae</taxon>
        <taxon>Kosmotogales</taxon>
        <taxon>Kosmotogaceae</taxon>
        <taxon>Kosmotoga</taxon>
    </lineage>
</organism>
<dbReference type="SUPFAM" id="SSF50104">
    <property type="entry name" value="Translation proteins SH3-like domain"/>
    <property type="match status" value="1"/>
</dbReference>
<dbReference type="HAMAP" id="MF_00402">
    <property type="entry name" value="Ribosomal_bL19"/>
    <property type="match status" value="1"/>
</dbReference>
<dbReference type="PIRSF" id="PIRSF002191">
    <property type="entry name" value="Ribosomal_L19"/>
    <property type="match status" value="1"/>
</dbReference>
<protein>
    <recommendedName>
        <fullName evidence="4 5">Large ribosomal subunit protein bL19</fullName>
    </recommendedName>
</protein>
<dbReference type="GO" id="GO:0003735">
    <property type="term" value="F:structural constituent of ribosome"/>
    <property type="evidence" value="ECO:0007669"/>
    <property type="project" value="InterPro"/>
</dbReference>
<dbReference type="InterPro" id="IPR008991">
    <property type="entry name" value="Translation_prot_SH3-like_sf"/>
</dbReference>
<evidence type="ECO:0000256" key="5">
    <source>
        <dbReference type="HAMAP-Rule" id="MF_00402"/>
    </source>
</evidence>
<dbReference type="InterPro" id="IPR038657">
    <property type="entry name" value="Ribosomal_bL19_sf"/>
</dbReference>
<comment type="function">
    <text evidence="5 6">This protein is located at the 30S-50S ribosomal subunit interface and may play a role in the structure and function of the aminoacyl-tRNA binding site.</text>
</comment>
<keyword evidence="2 5" id="KW-0689">Ribosomal protein</keyword>
<evidence type="ECO:0000256" key="4">
    <source>
        <dbReference type="ARBA" id="ARBA00035171"/>
    </source>
</evidence>
<dbReference type="Proteomes" id="UP000886129">
    <property type="component" value="Unassembled WGS sequence"/>
</dbReference>
<dbReference type="AlphaFoldDB" id="A0A7C5DUI0"/>
<comment type="similarity">
    <text evidence="1 5 6">Belongs to the bacterial ribosomal protein bL19 family.</text>
</comment>
<gene>
    <name evidence="5 7" type="primary">rplS</name>
    <name evidence="7" type="ORF">ENL26_00205</name>
</gene>
<proteinExistence type="inferred from homology"/>
<evidence type="ECO:0000256" key="6">
    <source>
        <dbReference type="RuleBase" id="RU000559"/>
    </source>
</evidence>
<reference evidence="7" key="1">
    <citation type="journal article" date="2020" name="mSystems">
        <title>Genome- and Community-Level Interaction Insights into Carbon Utilization and Element Cycling Functions of Hydrothermarchaeota in Hydrothermal Sediment.</title>
        <authorList>
            <person name="Zhou Z."/>
            <person name="Liu Y."/>
            <person name="Xu W."/>
            <person name="Pan J."/>
            <person name="Luo Z.H."/>
            <person name="Li M."/>
        </authorList>
    </citation>
    <scope>NUCLEOTIDE SEQUENCE [LARGE SCALE GENOMIC DNA]</scope>
    <source>
        <strain evidence="7">HyVt-80</strain>
    </source>
</reference>
<evidence type="ECO:0000256" key="2">
    <source>
        <dbReference type="ARBA" id="ARBA00022980"/>
    </source>
</evidence>
<keyword evidence="3 5" id="KW-0687">Ribonucleoprotein</keyword>
<dbReference type="PRINTS" id="PR00061">
    <property type="entry name" value="RIBOSOMALL19"/>
</dbReference>
<dbReference type="Pfam" id="PF01245">
    <property type="entry name" value="Ribosomal_L19"/>
    <property type="match status" value="1"/>
</dbReference>
<evidence type="ECO:0000256" key="1">
    <source>
        <dbReference type="ARBA" id="ARBA00005781"/>
    </source>
</evidence>